<feature type="chain" id="PRO_5013294632" evidence="2">
    <location>
        <begin position="20"/>
        <end position="473"/>
    </location>
</feature>
<comment type="caution">
    <text evidence="3">The sequence shown here is derived from an EMBL/GenBank/DDBJ whole genome shotgun (WGS) entry which is preliminary data.</text>
</comment>
<evidence type="ECO:0000313" key="4">
    <source>
        <dbReference type="Proteomes" id="UP000187209"/>
    </source>
</evidence>
<organism evidence="3 4">
    <name type="scientific">Stentor coeruleus</name>
    <dbReference type="NCBI Taxonomy" id="5963"/>
    <lineage>
        <taxon>Eukaryota</taxon>
        <taxon>Sar</taxon>
        <taxon>Alveolata</taxon>
        <taxon>Ciliophora</taxon>
        <taxon>Postciliodesmatophora</taxon>
        <taxon>Heterotrichea</taxon>
        <taxon>Heterotrichida</taxon>
        <taxon>Stentoridae</taxon>
        <taxon>Stentor</taxon>
    </lineage>
</organism>
<keyword evidence="1" id="KW-0812">Transmembrane</keyword>
<keyword evidence="4" id="KW-1185">Reference proteome</keyword>
<evidence type="ECO:0000256" key="1">
    <source>
        <dbReference type="SAM" id="Phobius"/>
    </source>
</evidence>
<reference evidence="3 4" key="1">
    <citation type="submission" date="2016-11" db="EMBL/GenBank/DDBJ databases">
        <title>The macronuclear genome of Stentor coeruleus: a giant cell with tiny introns.</title>
        <authorList>
            <person name="Slabodnick M."/>
            <person name="Ruby J.G."/>
            <person name="Reiff S.B."/>
            <person name="Swart E.C."/>
            <person name="Gosai S."/>
            <person name="Prabakaran S."/>
            <person name="Witkowska E."/>
            <person name="Larue G.E."/>
            <person name="Fisher S."/>
            <person name="Freeman R.M."/>
            <person name="Gunawardena J."/>
            <person name="Chu W."/>
            <person name="Stover N.A."/>
            <person name="Gregory B.D."/>
            <person name="Nowacki M."/>
            <person name="Derisi J."/>
            <person name="Roy S.W."/>
            <person name="Marshall W.F."/>
            <person name="Sood P."/>
        </authorList>
    </citation>
    <scope>NUCLEOTIDE SEQUENCE [LARGE SCALE GENOMIC DNA]</scope>
    <source>
        <strain evidence="3">WM001</strain>
    </source>
</reference>
<dbReference type="Proteomes" id="UP000187209">
    <property type="component" value="Unassembled WGS sequence"/>
</dbReference>
<feature type="transmembrane region" description="Helical" evidence="1">
    <location>
        <begin position="313"/>
        <end position="331"/>
    </location>
</feature>
<feature type="transmembrane region" description="Helical" evidence="1">
    <location>
        <begin position="360"/>
        <end position="384"/>
    </location>
</feature>
<feature type="transmembrane region" description="Helical" evidence="1">
    <location>
        <begin position="161"/>
        <end position="180"/>
    </location>
</feature>
<gene>
    <name evidence="3" type="ORF">SteCoe_31911</name>
</gene>
<name>A0A1R2B089_9CILI</name>
<proteinExistence type="predicted"/>
<dbReference type="OrthoDB" id="327452at2759"/>
<feature type="transmembrane region" description="Helical" evidence="1">
    <location>
        <begin position="201"/>
        <end position="221"/>
    </location>
</feature>
<feature type="transmembrane region" description="Helical" evidence="1">
    <location>
        <begin position="86"/>
        <end position="107"/>
    </location>
</feature>
<evidence type="ECO:0000256" key="2">
    <source>
        <dbReference type="SAM" id="SignalP"/>
    </source>
</evidence>
<keyword evidence="1" id="KW-1133">Transmembrane helix</keyword>
<feature type="signal peptide" evidence="2">
    <location>
        <begin position="1"/>
        <end position="19"/>
    </location>
</feature>
<feature type="transmembrane region" description="Helical" evidence="1">
    <location>
        <begin position="277"/>
        <end position="301"/>
    </location>
</feature>
<dbReference type="AlphaFoldDB" id="A0A1R2B089"/>
<evidence type="ECO:0000313" key="3">
    <source>
        <dbReference type="EMBL" id="OMJ70176.1"/>
    </source>
</evidence>
<keyword evidence="2" id="KW-0732">Signal</keyword>
<sequence>MMLIHFLCLFLLIACFILSLYSLLGSPWTSFKSNSLEFTHTLFHSIKSPEKYDQANYQCLIELSCNSSEDSDICDISNKLETAKNIFLGFEVTSIFITIMLMERIILKTINRPFGSPRFFLFLIWISPLIKCAGIVSFLIVSNINIENSKKSGEVNSEYGVYLSFASLALSISCAIIMIISRIHNSLRNIKSLITVSTGKFINPFLMLLVTQALFALSKVYPTASFNEFSEITVNVQYVNEINIYKNLPIPCVSGQECKISQESCNIFESLDSVGNAVFYIEAVGYFFVFLWFESFFHLILKIRLGTNFLNHLYPLFYIVTILTSLIYYVVRSKISYGAECNIENFSHGFALCAKLGTTFYIITAIFATLTMITYQLIFGIFTATMGSGDRKIMAEPDDLKKPQNSDIYVQDLDKTADNTAADVKTNPGTIITVQSIIVQECDICKQAFKPSETGISEGGKKYHYKCYVLSDN</sequence>
<dbReference type="EMBL" id="MPUH01001116">
    <property type="protein sequence ID" value="OMJ70176.1"/>
    <property type="molecule type" value="Genomic_DNA"/>
</dbReference>
<accession>A0A1R2B089</accession>
<feature type="transmembrane region" description="Helical" evidence="1">
    <location>
        <begin position="119"/>
        <end position="141"/>
    </location>
</feature>
<protein>
    <submittedName>
        <fullName evidence="3">Uncharacterized protein</fullName>
    </submittedName>
</protein>
<keyword evidence="1" id="KW-0472">Membrane</keyword>